<dbReference type="Gene3D" id="3.30.420.10">
    <property type="entry name" value="Ribonuclease H-like superfamily/Ribonuclease H"/>
    <property type="match status" value="1"/>
</dbReference>
<feature type="domain" description="Integrase zinc-binding" evidence="1">
    <location>
        <begin position="87"/>
        <end position="144"/>
    </location>
</feature>
<dbReference type="InterPro" id="IPR041588">
    <property type="entry name" value="Integrase_H2C2"/>
</dbReference>
<organism evidence="2 3">
    <name type="scientific">Vitis vinifera</name>
    <name type="common">Grape</name>
    <dbReference type="NCBI Taxonomy" id="29760"/>
    <lineage>
        <taxon>Eukaryota</taxon>
        <taxon>Viridiplantae</taxon>
        <taxon>Streptophyta</taxon>
        <taxon>Embryophyta</taxon>
        <taxon>Tracheophyta</taxon>
        <taxon>Spermatophyta</taxon>
        <taxon>Magnoliopsida</taxon>
        <taxon>eudicotyledons</taxon>
        <taxon>Gunneridae</taxon>
        <taxon>Pentapetalae</taxon>
        <taxon>rosids</taxon>
        <taxon>Vitales</taxon>
        <taxon>Vitaceae</taxon>
        <taxon>Viteae</taxon>
        <taxon>Vitis</taxon>
    </lineage>
</organism>
<comment type="caution">
    <text evidence="2">The sequence shown here is derived from an EMBL/GenBank/DDBJ whole genome shotgun (WGS) entry which is preliminary data.</text>
</comment>
<dbReference type="Pfam" id="PF17921">
    <property type="entry name" value="Integrase_H2C2"/>
    <property type="match status" value="1"/>
</dbReference>
<dbReference type="AlphaFoldDB" id="A0A438BVU7"/>
<evidence type="ECO:0000259" key="1">
    <source>
        <dbReference type="Pfam" id="PF17921"/>
    </source>
</evidence>
<dbReference type="GO" id="GO:0003676">
    <property type="term" value="F:nucleic acid binding"/>
    <property type="evidence" value="ECO:0007669"/>
    <property type="project" value="InterPro"/>
</dbReference>
<proteinExistence type="predicted"/>
<sequence>MSQYLMKVRDSLKQLNEWTIKKIPRADNIQVDALEWTSAIKKYLWIGTLPEESKHAHRIRVQAAHFTLIGDYLYKRSFGGSYLRCLDHSEAQYVLVELHEGVCYNHSGGRSLAHHAYLQGYYWPTMKQDAEAYVKRCDKCQRYAPIPHMSFETLNPITSPWPFTQWGMDIVGPLPTMTVQKKFLLIATNYFSKWVEAEAYASIKDKDVMKAQNQELILHAPAPPKQWASKGNKQNPTIRIKEKAIASQGRMGRGVARRLMGLPDDA</sequence>
<evidence type="ECO:0000313" key="2">
    <source>
        <dbReference type="EMBL" id="RVW15083.1"/>
    </source>
</evidence>
<dbReference type="InterPro" id="IPR012337">
    <property type="entry name" value="RNaseH-like_sf"/>
</dbReference>
<evidence type="ECO:0000313" key="3">
    <source>
        <dbReference type="Proteomes" id="UP000288805"/>
    </source>
</evidence>
<dbReference type="InterPro" id="IPR036397">
    <property type="entry name" value="RNaseH_sf"/>
</dbReference>
<name>A0A438BVU7_VITVI</name>
<dbReference type="InterPro" id="IPR052160">
    <property type="entry name" value="Gypsy_RT_Integrase-like"/>
</dbReference>
<accession>A0A438BVU7</accession>
<reference evidence="2 3" key="1">
    <citation type="journal article" date="2018" name="PLoS Genet.">
        <title>Population sequencing reveals clonal diversity and ancestral inbreeding in the grapevine cultivar Chardonnay.</title>
        <authorList>
            <person name="Roach M.J."/>
            <person name="Johnson D.L."/>
            <person name="Bohlmann J."/>
            <person name="van Vuuren H.J."/>
            <person name="Jones S.J."/>
            <person name="Pretorius I.S."/>
            <person name="Schmidt S.A."/>
            <person name="Borneman A.R."/>
        </authorList>
    </citation>
    <scope>NUCLEOTIDE SEQUENCE [LARGE SCALE GENOMIC DNA]</scope>
    <source>
        <strain evidence="3">cv. Chardonnay</strain>
        <tissue evidence="2">Leaf</tissue>
    </source>
</reference>
<protein>
    <recommendedName>
        <fullName evidence="1">Integrase zinc-binding domain-containing protein</fullName>
    </recommendedName>
</protein>
<dbReference type="Proteomes" id="UP000288805">
    <property type="component" value="Unassembled WGS sequence"/>
</dbReference>
<dbReference type="PANTHER" id="PTHR47266">
    <property type="entry name" value="ENDONUCLEASE-RELATED"/>
    <property type="match status" value="1"/>
</dbReference>
<dbReference type="EMBL" id="QGNW01002606">
    <property type="protein sequence ID" value="RVW15083.1"/>
    <property type="molecule type" value="Genomic_DNA"/>
</dbReference>
<dbReference type="Gene3D" id="1.10.340.70">
    <property type="match status" value="1"/>
</dbReference>
<gene>
    <name evidence="2" type="ORF">CK203_084846</name>
</gene>
<dbReference type="SUPFAM" id="SSF53098">
    <property type="entry name" value="Ribonuclease H-like"/>
    <property type="match status" value="1"/>
</dbReference>